<accession>A0A0C3C948</accession>
<evidence type="ECO:0000313" key="4">
    <source>
        <dbReference type="Proteomes" id="UP000054321"/>
    </source>
</evidence>
<gene>
    <name evidence="3" type="ORF">OIDMADRAFT_45283</name>
</gene>
<evidence type="ECO:0000259" key="2">
    <source>
        <dbReference type="Pfam" id="PF19305"/>
    </source>
</evidence>
<reference evidence="3 4" key="1">
    <citation type="submission" date="2014-04" db="EMBL/GenBank/DDBJ databases">
        <authorList>
            <consortium name="DOE Joint Genome Institute"/>
            <person name="Kuo A."/>
            <person name="Martino E."/>
            <person name="Perotto S."/>
            <person name="Kohler A."/>
            <person name="Nagy L.G."/>
            <person name="Floudas D."/>
            <person name="Copeland A."/>
            <person name="Barry K.W."/>
            <person name="Cichocki N."/>
            <person name="Veneault-Fourrey C."/>
            <person name="LaButti K."/>
            <person name="Lindquist E.A."/>
            <person name="Lipzen A."/>
            <person name="Lundell T."/>
            <person name="Morin E."/>
            <person name="Murat C."/>
            <person name="Sun H."/>
            <person name="Tunlid A."/>
            <person name="Henrissat B."/>
            <person name="Grigoriev I.V."/>
            <person name="Hibbett D.S."/>
            <person name="Martin F."/>
            <person name="Nordberg H.P."/>
            <person name="Cantor M.N."/>
            <person name="Hua S.X."/>
        </authorList>
    </citation>
    <scope>NUCLEOTIDE SEQUENCE [LARGE SCALE GENOMIC DNA]</scope>
    <source>
        <strain evidence="3 4">Zn</strain>
    </source>
</reference>
<comment type="similarity">
    <text evidence="1">Belongs to the PrpD family.</text>
</comment>
<evidence type="ECO:0000256" key="1">
    <source>
        <dbReference type="ARBA" id="ARBA00006174"/>
    </source>
</evidence>
<dbReference type="STRING" id="913774.A0A0C3C948"/>
<feature type="domain" description="MmgE/PrpD C-terminal" evidence="2">
    <location>
        <begin position="132"/>
        <end position="274"/>
    </location>
</feature>
<dbReference type="Proteomes" id="UP000054321">
    <property type="component" value="Unassembled WGS sequence"/>
</dbReference>
<dbReference type="InterPro" id="IPR042183">
    <property type="entry name" value="MmgE/PrpD_sf_1"/>
</dbReference>
<dbReference type="PANTHER" id="PTHR16943">
    <property type="entry name" value="2-METHYLCITRATE DEHYDRATASE-RELATED"/>
    <property type="match status" value="1"/>
</dbReference>
<proteinExistence type="inferred from homology"/>
<dbReference type="Pfam" id="PF19305">
    <property type="entry name" value="MmgE_PrpD_C"/>
    <property type="match status" value="1"/>
</dbReference>
<evidence type="ECO:0000313" key="3">
    <source>
        <dbReference type="EMBL" id="KIM95448.1"/>
    </source>
</evidence>
<dbReference type="Gene3D" id="1.10.4100.10">
    <property type="entry name" value="2-methylcitrate dehydratase PrpD"/>
    <property type="match status" value="2"/>
</dbReference>
<dbReference type="InterPro" id="IPR045337">
    <property type="entry name" value="MmgE_PrpD_C"/>
</dbReference>
<dbReference type="InterPro" id="IPR005656">
    <property type="entry name" value="MmgE_PrpD"/>
</dbReference>
<dbReference type="GO" id="GO:0016829">
    <property type="term" value="F:lyase activity"/>
    <property type="evidence" value="ECO:0007669"/>
    <property type="project" value="InterPro"/>
</dbReference>
<dbReference type="InterPro" id="IPR036148">
    <property type="entry name" value="MmgE/PrpD_sf"/>
</dbReference>
<dbReference type="AlphaFoldDB" id="A0A0C3C948"/>
<dbReference type="PANTHER" id="PTHR16943:SF8">
    <property type="entry name" value="2-METHYLCITRATE DEHYDRATASE"/>
    <property type="match status" value="1"/>
</dbReference>
<sequence>MAGITTSSNGYDSRGIDKNGSVTTILAEFVSNTTYDTLSPVVVEKLKELLLDIIGVASAANGSWNKRLHPGFADHDALLCIALSEAGVLGSSKALEGRTGFLHSYSDTSDTTRLTKNLGKDWIMMGTALKPYPACRVTHASIDLAAKMAKEYGGPVEKITVALEQTGYTLVGLPVANKIRPENIVDAQFSNYIQTAIAWLYGNELGWSAYEKIFDKDAQELATRIEHVVDSSLPACGTRMTVLWPDGTQREEYMAAPLGELSNPFVFEKCTGKMFHVAF</sequence>
<dbReference type="OrthoDB" id="10267976at2759"/>
<organism evidence="3 4">
    <name type="scientific">Oidiodendron maius (strain Zn)</name>
    <dbReference type="NCBI Taxonomy" id="913774"/>
    <lineage>
        <taxon>Eukaryota</taxon>
        <taxon>Fungi</taxon>
        <taxon>Dikarya</taxon>
        <taxon>Ascomycota</taxon>
        <taxon>Pezizomycotina</taxon>
        <taxon>Leotiomycetes</taxon>
        <taxon>Leotiomycetes incertae sedis</taxon>
        <taxon>Myxotrichaceae</taxon>
        <taxon>Oidiodendron</taxon>
    </lineage>
</organism>
<name>A0A0C3C948_OIDMZ</name>
<dbReference type="EMBL" id="KN832887">
    <property type="protein sequence ID" value="KIM95448.1"/>
    <property type="molecule type" value="Genomic_DNA"/>
</dbReference>
<dbReference type="SUPFAM" id="SSF103378">
    <property type="entry name" value="2-methylcitrate dehydratase PrpD"/>
    <property type="match status" value="1"/>
</dbReference>
<dbReference type="InParanoid" id="A0A0C3C948"/>
<dbReference type="Gene3D" id="3.30.1330.120">
    <property type="entry name" value="2-methylcitrate dehydratase PrpD"/>
    <property type="match status" value="1"/>
</dbReference>
<protein>
    <recommendedName>
        <fullName evidence="2">MmgE/PrpD C-terminal domain-containing protein</fullName>
    </recommendedName>
</protein>
<dbReference type="InterPro" id="IPR042188">
    <property type="entry name" value="MmgE/PrpD_sf_2"/>
</dbReference>
<keyword evidence="4" id="KW-1185">Reference proteome</keyword>
<reference evidence="4" key="2">
    <citation type="submission" date="2015-01" db="EMBL/GenBank/DDBJ databases">
        <title>Evolutionary Origins and Diversification of the Mycorrhizal Mutualists.</title>
        <authorList>
            <consortium name="DOE Joint Genome Institute"/>
            <consortium name="Mycorrhizal Genomics Consortium"/>
            <person name="Kohler A."/>
            <person name="Kuo A."/>
            <person name="Nagy L.G."/>
            <person name="Floudas D."/>
            <person name="Copeland A."/>
            <person name="Barry K.W."/>
            <person name="Cichocki N."/>
            <person name="Veneault-Fourrey C."/>
            <person name="LaButti K."/>
            <person name="Lindquist E.A."/>
            <person name="Lipzen A."/>
            <person name="Lundell T."/>
            <person name="Morin E."/>
            <person name="Murat C."/>
            <person name="Riley R."/>
            <person name="Ohm R."/>
            <person name="Sun H."/>
            <person name="Tunlid A."/>
            <person name="Henrissat B."/>
            <person name="Grigoriev I.V."/>
            <person name="Hibbett D.S."/>
            <person name="Martin F."/>
        </authorList>
    </citation>
    <scope>NUCLEOTIDE SEQUENCE [LARGE SCALE GENOMIC DNA]</scope>
    <source>
        <strain evidence="4">Zn</strain>
    </source>
</reference>
<dbReference type="HOGENOM" id="CLU_1012255_0_0_1"/>